<evidence type="ECO:0000256" key="11">
    <source>
        <dbReference type="ARBA" id="ARBA00022989"/>
    </source>
</evidence>
<dbReference type="InterPro" id="IPR017790">
    <property type="entry name" value="Penicillin-binding_protein_2"/>
</dbReference>
<keyword evidence="8 17" id="KW-0378">Hydrolase</keyword>
<accession>A0ABS9WH54</accession>
<proteinExistence type="inferred from homology"/>
<keyword evidence="17" id="KW-0121">Carboxypeptidase</keyword>
<feature type="transmembrane region" description="Helical" evidence="14">
    <location>
        <begin position="82"/>
        <end position="101"/>
    </location>
</feature>
<dbReference type="Gene3D" id="3.90.1310.10">
    <property type="entry name" value="Penicillin-binding protein 2a (Domain 2)"/>
    <property type="match status" value="1"/>
</dbReference>
<evidence type="ECO:0000259" key="15">
    <source>
        <dbReference type="Pfam" id="PF00905"/>
    </source>
</evidence>
<evidence type="ECO:0000256" key="5">
    <source>
        <dbReference type="ARBA" id="ARBA00022519"/>
    </source>
</evidence>
<dbReference type="SUPFAM" id="SSF56601">
    <property type="entry name" value="beta-lactamase/transpeptidase-like"/>
    <property type="match status" value="1"/>
</dbReference>
<comment type="subcellular location">
    <subcellularLocation>
        <location evidence="2">Cell membrane</location>
    </subcellularLocation>
    <subcellularLocation>
        <location evidence="1">Membrane</location>
        <topology evidence="1">Single-pass membrane protein</topology>
    </subcellularLocation>
</comment>
<dbReference type="NCBIfam" id="TIGR03423">
    <property type="entry name" value="pbp2_mrdA"/>
    <property type="match status" value="1"/>
</dbReference>
<evidence type="ECO:0000256" key="4">
    <source>
        <dbReference type="ARBA" id="ARBA00022475"/>
    </source>
</evidence>
<keyword evidence="5" id="KW-0997">Cell inner membrane</keyword>
<protein>
    <submittedName>
        <fullName evidence="17">Penicillin-binding protein 2</fullName>
        <ecNumber evidence="17">3.4.16.4</ecNumber>
    </submittedName>
</protein>
<evidence type="ECO:0000313" key="18">
    <source>
        <dbReference type="Proteomes" id="UP001430755"/>
    </source>
</evidence>
<dbReference type="Pfam" id="PF00905">
    <property type="entry name" value="Transpeptidase"/>
    <property type="match status" value="1"/>
</dbReference>
<dbReference type="InterPro" id="IPR012338">
    <property type="entry name" value="Beta-lactam/transpept-like"/>
</dbReference>
<dbReference type="GO" id="GO:0009002">
    <property type="term" value="F:serine-type D-Ala-D-Ala carboxypeptidase activity"/>
    <property type="evidence" value="ECO:0007669"/>
    <property type="project" value="UniProtKB-EC"/>
</dbReference>
<dbReference type="EMBL" id="JAJMLW010000002">
    <property type="protein sequence ID" value="MCI2242202.1"/>
    <property type="molecule type" value="Genomic_DNA"/>
</dbReference>
<keyword evidence="4" id="KW-1003">Cell membrane</keyword>
<feature type="domain" description="Penicillin-binding protein dimerisation" evidence="16">
    <location>
        <begin position="125"/>
        <end position="294"/>
    </location>
</feature>
<evidence type="ECO:0000256" key="12">
    <source>
        <dbReference type="ARBA" id="ARBA00023136"/>
    </source>
</evidence>
<dbReference type="InterPro" id="IPR036138">
    <property type="entry name" value="PBP_dimer_sf"/>
</dbReference>
<feature type="domain" description="Penicillin-binding protein transpeptidase" evidence="15">
    <location>
        <begin position="341"/>
        <end position="679"/>
    </location>
</feature>
<dbReference type="PANTHER" id="PTHR30627:SF2">
    <property type="entry name" value="PEPTIDOGLYCAN D,D-TRANSPEPTIDASE MRDA"/>
    <property type="match status" value="1"/>
</dbReference>
<reference evidence="17" key="1">
    <citation type="submission" date="2021-11" db="EMBL/GenBank/DDBJ databases">
        <title>A Novel Adlercreutzia Species, isolated from a Allomyrina dichotoma larva feces.</title>
        <authorList>
            <person name="Suh M.K."/>
        </authorList>
    </citation>
    <scope>NUCLEOTIDE SEQUENCE</scope>
    <source>
        <strain evidence="17">JBNU-10</strain>
    </source>
</reference>
<evidence type="ECO:0000256" key="1">
    <source>
        <dbReference type="ARBA" id="ARBA00004167"/>
    </source>
</evidence>
<comment type="similarity">
    <text evidence="3">Belongs to the transpeptidase family.</text>
</comment>
<dbReference type="RefSeq" id="WP_242165179.1">
    <property type="nucleotide sequence ID" value="NZ_JAJMLW010000002.1"/>
</dbReference>
<keyword evidence="11 14" id="KW-1133">Transmembrane helix</keyword>
<evidence type="ECO:0000256" key="2">
    <source>
        <dbReference type="ARBA" id="ARBA00004236"/>
    </source>
</evidence>
<evidence type="ECO:0000256" key="10">
    <source>
        <dbReference type="ARBA" id="ARBA00022984"/>
    </source>
</evidence>
<evidence type="ECO:0000256" key="3">
    <source>
        <dbReference type="ARBA" id="ARBA00007171"/>
    </source>
</evidence>
<evidence type="ECO:0000256" key="14">
    <source>
        <dbReference type="SAM" id="Phobius"/>
    </source>
</evidence>
<evidence type="ECO:0000256" key="7">
    <source>
        <dbReference type="ARBA" id="ARBA00022692"/>
    </source>
</evidence>
<evidence type="ECO:0000256" key="8">
    <source>
        <dbReference type="ARBA" id="ARBA00022801"/>
    </source>
</evidence>
<comment type="caution">
    <text evidence="17">The sequence shown here is derived from an EMBL/GenBank/DDBJ whole genome shotgun (WGS) entry which is preliminary data.</text>
</comment>
<dbReference type="EC" id="3.4.16.4" evidence="17"/>
<feature type="transmembrane region" description="Helical" evidence="14">
    <location>
        <begin position="6"/>
        <end position="25"/>
    </location>
</feature>
<keyword evidence="10" id="KW-0573">Peptidoglycan synthesis</keyword>
<gene>
    <name evidence="17" type="primary">mrdA</name>
    <name evidence="17" type="ORF">LPT13_07540</name>
</gene>
<dbReference type="Pfam" id="PF03717">
    <property type="entry name" value="PBP_dimer"/>
    <property type="match status" value="1"/>
</dbReference>
<evidence type="ECO:0000256" key="13">
    <source>
        <dbReference type="ARBA" id="ARBA00023316"/>
    </source>
</evidence>
<dbReference type="Proteomes" id="UP001430755">
    <property type="component" value="Unassembled WGS sequence"/>
</dbReference>
<keyword evidence="7 14" id="KW-0812">Transmembrane</keyword>
<dbReference type="InterPro" id="IPR050515">
    <property type="entry name" value="Beta-lactam/transpept"/>
</dbReference>
<evidence type="ECO:0000256" key="6">
    <source>
        <dbReference type="ARBA" id="ARBA00022670"/>
    </source>
</evidence>
<evidence type="ECO:0000256" key="9">
    <source>
        <dbReference type="ARBA" id="ARBA00022960"/>
    </source>
</evidence>
<dbReference type="Gene3D" id="3.40.710.10">
    <property type="entry name" value="DD-peptidase/beta-lactamase superfamily"/>
    <property type="match status" value="1"/>
</dbReference>
<sequence>MLAAIIAAIAAGLVVVAVIVAVAIVRSRRASAAAPRKDVQQLDTVGVGTSPLDGAPSGAGDVHVTRGQTAVKKPADGLRSRFVALGLLATAVFGSLGAKLWSLQVLSSSDYSRDAEKNLYSTVSTPAPRGLICDAQGTPLVKNRSSQTVLADAEVADDRDVVRRLAAVLGVPAGVVRQRIQDASGGAQSQRVVADDVRLRDVAFISEHSDAFPGVAVETRTVREYPFGALAAHVLGYTGPPSEDELKAKLEGREIKATDTVGKSGVEAFYDGLISGDHGQRRVLADAAGRAVEVVSETQATKGSDVHLTIDARVQYVADKTLADLVAPDGVIGRGRGVAAAAVVMDVRDGAVLALSSFPTFDPANFTGGIPQEIWDLYTSEDSHEPLSNRVISGQYPAASTYKAFTSLAGLEYGFASPTSGWVCEGKWDGFGSGDVQMCWNHSGHGGLDLRGGIVHSCDVVFYEIAKAFFDHGPAGTGQVSETALQDYLARFNLDKATGIDLANEAAGTIPTPAWKAERWRNVPSEAPWRGGDYTNMIIGQGYVLVTPLEIAAAYGGVATGRIMRPHLLKDVRNAAGDVVVTFEPEVVTEVDANASHLAYVRDALRGVIVENEKVARMFAEAGVQAAGKSGTGENSGAADHAWFVAYAPYDDPKYVVTVIIDQGGGGSEVAAPVAAKLLGAAMAADAGADLEAPQRVAGFTGKSVEYHGTSAGRTD</sequence>
<dbReference type="SUPFAM" id="SSF56519">
    <property type="entry name" value="Penicillin binding protein dimerisation domain"/>
    <property type="match status" value="1"/>
</dbReference>
<dbReference type="InterPro" id="IPR005311">
    <property type="entry name" value="PBP_dimer"/>
</dbReference>
<keyword evidence="6" id="KW-0645">Protease</keyword>
<keyword evidence="13" id="KW-0961">Cell wall biogenesis/degradation</keyword>
<name>A0ABS9WH54_9ACTN</name>
<evidence type="ECO:0000313" key="17">
    <source>
        <dbReference type="EMBL" id="MCI2242202.1"/>
    </source>
</evidence>
<keyword evidence="9" id="KW-0133">Cell shape</keyword>
<evidence type="ECO:0000259" key="16">
    <source>
        <dbReference type="Pfam" id="PF03717"/>
    </source>
</evidence>
<keyword evidence="18" id="KW-1185">Reference proteome</keyword>
<organism evidence="17 18">
    <name type="scientific">Adlercreutzia faecimuris</name>
    <dbReference type="NCBI Taxonomy" id="2897341"/>
    <lineage>
        <taxon>Bacteria</taxon>
        <taxon>Bacillati</taxon>
        <taxon>Actinomycetota</taxon>
        <taxon>Coriobacteriia</taxon>
        <taxon>Eggerthellales</taxon>
        <taxon>Eggerthellaceae</taxon>
        <taxon>Adlercreutzia</taxon>
    </lineage>
</organism>
<dbReference type="InterPro" id="IPR001460">
    <property type="entry name" value="PCN-bd_Tpept"/>
</dbReference>
<dbReference type="PANTHER" id="PTHR30627">
    <property type="entry name" value="PEPTIDOGLYCAN D,D-TRANSPEPTIDASE"/>
    <property type="match status" value="1"/>
</dbReference>
<keyword evidence="12 14" id="KW-0472">Membrane</keyword>